<comment type="subcellular location">
    <subcellularLocation>
        <location evidence="1">Endomembrane system</location>
    </subcellularLocation>
</comment>
<dbReference type="InterPro" id="IPR015927">
    <property type="entry name" value="Peptidase_S24_S26A/B/C"/>
</dbReference>
<dbReference type="GO" id="GO:0004252">
    <property type="term" value="F:serine-type endopeptidase activity"/>
    <property type="evidence" value="ECO:0007669"/>
    <property type="project" value="InterPro"/>
</dbReference>
<evidence type="ECO:0000256" key="1">
    <source>
        <dbReference type="ARBA" id="ARBA00004308"/>
    </source>
</evidence>
<dbReference type="EMBL" id="MFBF01000061">
    <property type="protein sequence ID" value="OGD89850.1"/>
    <property type="molecule type" value="Genomic_DNA"/>
</dbReference>
<accession>A0A1F5GDC6</accession>
<evidence type="ECO:0000313" key="3">
    <source>
        <dbReference type="EMBL" id="OGD89850.1"/>
    </source>
</evidence>
<dbReference type="Gene3D" id="2.10.109.10">
    <property type="entry name" value="Umud Fragment, subunit A"/>
    <property type="match status" value="1"/>
</dbReference>
<feature type="domain" description="Peptidase S24/S26A/S26B/S26C" evidence="2">
    <location>
        <begin position="10"/>
        <end position="86"/>
    </location>
</feature>
<dbReference type="STRING" id="1797716.A3D07_02905"/>
<protein>
    <recommendedName>
        <fullName evidence="2">Peptidase S24/S26A/S26B/S26C domain-containing protein</fullName>
    </recommendedName>
</protein>
<name>A0A1F5GDC6_9BACT</name>
<organism evidence="3 4">
    <name type="scientific">Candidatus Curtissbacteria bacterium RIFCSPHIGHO2_02_FULL_42_15</name>
    <dbReference type="NCBI Taxonomy" id="1797716"/>
    <lineage>
        <taxon>Bacteria</taxon>
        <taxon>Candidatus Curtissiibacteriota</taxon>
    </lineage>
</organism>
<dbReference type="InterPro" id="IPR036286">
    <property type="entry name" value="LexA/Signal_pep-like_sf"/>
</dbReference>
<dbReference type="Pfam" id="PF00717">
    <property type="entry name" value="Peptidase_S24"/>
    <property type="match status" value="1"/>
</dbReference>
<evidence type="ECO:0000313" key="4">
    <source>
        <dbReference type="Proteomes" id="UP000177124"/>
    </source>
</evidence>
<gene>
    <name evidence="3" type="ORF">A3D07_02905</name>
</gene>
<comment type="caution">
    <text evidence="3">The sequence shown here is derived from an EMBL/GenBank/DDBJ whole genome shotgun (WGS) entry which is preliminary data.</text>
</comment>
<dbReference type="CDD" id="cd06530">
    <property type="entry name" value="S26_SPase_I"/>
    <property type="match status" value="1"/>
</dbReference>
<dbReference type="GO" id="GO:0012505">
    <property type="term" value="C:endomembrane system"/>
    <property type="evidence" value="ECO:0007669"/>
    <property type="project" value="UniProtKB-SubCell"/>
</dbReference>
<dbReference type="AlphaFoldDB" id="A0A1F5GDC6"/>
<proteinExistence type="predicted"/>
<reference evidence="3 4" key="1">
    <citation type="journal article" date="2016" name="Nat. Commun.">
        <title>Thousands of microbial genomes shed light on interconnected biogeochemical processes in an aquifer system.</title>
        <authorList>
            <person name="Anantharaman K."/>
            <person name="Brown C.T."/>
            <person name="Hug L.A."/>
            <person name="Sharon I."/>
            <person name="Castelle C.J."/>
            <person name="Probst A.J."/>
            <person name="Thomas B.C."/>
            <person name="Singh A."/>
            <person name="Wilkins M.J."/>
            <person name="Karaoz U."/>
            <person name="Brodie E.L."/>
            <person name="Williams K.H."/>
            <person name="Hubbard S.S."/>
            <person name="Banfield J.F."/>
        </authorList>
    </citation>
    <scope>NUCLEOTIDE SEQUENCE [LARGE SCALE GENOMIC DNA]</scope>
</reference>
<sequence>MRFPFSRFVVLDQSMEPAFFEGDHVLTFNWFKPKVGEAVVVGIKGRNLIKRVVKIIGAKFIIEGDNRKVSSRVGLIEASKIIGKVILKY</sequence>
<evidence type="ECO:0000259" key="2">
    <source>
        <dbReference type="Pfam" id="PF00717"/>
    </source>
</evidence>
<dbReference type="GO" id="GO:0006465">
    <property type="term" value="P:signal peptide processing"/>
    <property type="evidence" value="ECO:0007669"/>
    <property type="project" value="InterPro"/>
</dbReference>
<dbReference type="Proteomes" id="UP000177124">
    <property type="component" value="Unassembled WGS sequence"/>
</dbReference>
<dbReference type="InterPro" id="IPR019533">
    <property type="entry name" value="Peptidase_S26"/>
</dbReference>
<dbReference type="SUPFAM" id="SSF51306">
    <property type="entry name" value="LexA/Signal peptidase"/>
    <property type="match status" value="1"/>
</dbReference>